<reference evidence="4 5" key="1">
    <citation type="submission" date="2021-01" db="EMBL/GenBank/DDBJ databases">
        <title>Whole genome shotgun sequence of Actinoplanes durhamensis NBRC 14914.</title>
        <authorList>
            <person name="Komaki H."/>
            <person name="Tamura T."/>
        </authorList>
    </citation>
    <scope>NUCLEOTIDE SEQUENCE [LARGE SCALE GENOMIC DNA]</scope>
    <source>
        <strain evidence="4 5">NBRC 14914</strain>
    </source>
</reference>
<dbReference type="EMBL" id="BOML01000034">
    <property type="protein sequence ID" value="GIE02835.1"/>
    <property type="molecule type" value="Genomic_DNA"/>
</dbReference>
<dbReference type="RefSeq" id="WP_203728563.1">
    <property type="nucleotide sequence ID" value="NZ_BAAATX010000013.1"/>
</dbReference>
<evidence type="ECO:0000256" key="1">
    <source>
        <dbReference type="ARBA" id="ARBA00000022"/>
    </source>
</evidence>
<evidence type="ECO:0000313" key="5">
    <source>
        <dbReference type="Proteomes" id="UP000637628"/>
    </source>
</evidence>
<accession>A0ABQ3YZ23</accession>
<dbReference type="SUPFAM" id="SSF143990">
    <property type="entry name" value="YbiA-like"/>
    <property type="match status" value="1"/>
</dbReference>
<dbReference type="CDD" id="cd15457">
    <property type="entry name" value="NADAR"/>
    <property type="match status" value="1"/>
</dbReference>
<feature type="domain" description="NADAR" evidence="3">
    <location>
        <begin position="22"/>
        <end position="179"/>
    </location>
</feature>
<protein>
    <recommendedName>
        <fullName evidence="3">NADAR domain-containing protein</fullName>
    </recommendedName>
</protein>
<proteinExistence type="predicted"/>
<keyword evidence="5" id="KW-1185">Reference proteome</keyword>
<sequence>MNPPSTVDDLISRPGPVKYLLFWGHRPQRDGSVGAGCLSQWWPVEFTVDGVVFRSAEHYMMWRKAMLFGDEEMAARIVAAGHPRDAKMLGRGVAGFDDRVWVEQRFAIVVEASRAKFGQHDDLRAWLLGTGDRVLVEASPTDRVWGIGLAAADPRATEPTRWEGLNLLGFALMRARADLAEWAS</sequence>
<dbReference type="Gene3D" id="1.10.357.40">
    <property type="entry name" value="YbiA-like"/>
    <property type="match status" value="1"/>
</dbReference>
<dbReference type="NCBIfam" id="TIGR02464">
    <property type="entry name" value="ribofla_fusion"/>
    <property type="match status" value="1"/>
</dbReference>
<gene>
    <name evidence="4" type="ORF">Adu01nite_41850</name>
</gene>
<name>A0ABQ3YZ23_9ACTN</name>
<dbReference type="InterPro" id="IPR012816">
    <property type="entry name" value="NADAR"/>
</dbReference>
<comment type="caution">
    <text evidence="4">The sequence shown here is derived from an EMBL/GenBank/DDBJ whole genome shotgun (WGS) entry which is preliminary data.</text>
</comment>
<comment type="catalytic activity">
    <reaction evidence="1">
        <text>5-amino-6-(5-phospho-D-ribosylamino)uracil + H2O = 5,6-diaminouracil + D-ribose 5-phosphate</text>
        <dbReference type="Rhea" id="RHEA:55020"/>
        <dbReference type="ChEBI" id="CHEBI:15377"/>
        <dbReference type="ChEBI" id="CHEBI:46252"/>
        <dbReference type="ChEBI" id="CHEBI:58453"/>
        <dbReference type="ChEBI" id="CHEBI:78346"/>
    </reaction>
</comment>
<dbReference type="Proteomes" id="UP000637628">
    <property type="component" value="Unassembled WGS sequence"/>
</dbReference>
<comment type="catalytic activity">
    <reaction evidence="2">
        <text>2,5-diamino-6-hydroxy-4-(5-phosphoribosylamino)-pyrimidine + H2O = 2,5,6-triamino-4-hydroxypyrimidine + D-ribose 5-phosphate</text>
        <dbReference type="Rhea" id="RHEA:23436"/>
        <dbReference type="ChEBI" id="CHEBI:15377"/>
        <dbReference type="ChEBI" id="CHEBI:58614"/>
        <dbReference type="ChEBI" id="CHEBI:78346"/>
        <dbReference type="ChEBI" id="CHEBI:137796"/>
    </reaction>
</comment>
<dbReference type="InterPro" id="IPR037238">
    <property type="entry name" value="YbiA-like_sf"/>
</dbReference>
<evidence type="ECO:0000256" key="2">
    <source>
        <dbReference type="ARBA" id="ARBA00000751"/>
    </source>
</evidence>
<dbReference type="Pfam" id="PF08719">
    <property type="entry name" value="NADAR"/>
    <property type="match status" value="1"/>
</dbReference>
<evidence type="ECO:0000259" key="3">
    <source>
        <dbReference type="Pfam" id="PF08719"/>
    </source>
</evidence>
<evidence type="ECO:0000313" key="4">
    <source>
        <dbReference type="EMBL" id="GIE02835.1"/>
    </source>
</evidence>
<organism evidence="4 5">
    <name type="scientific">Paractinoplanes durhamensis</name>
    <dbReference type="NCBI Taxonomy" id="113563"/>
    <lineage>
        <taxon>Bacteria</taxon>
        <taxon>Bacillati</taxon>
        <taxon>Actinomycetota</taxon>
        <taxon>Actinomycetes</taxon>
        <taxon>Micromonosporales</taxon>
        <taxon>Micromonosporaceae</taxon>
        <taxon>Paractinoplanes</taxon>
    </lineage>
</organism>